<dbReference type="GO" id="GO:0004618">
    <property type="term" value="F:phosphoglycerate kinase activity"/>
    <property type="evidence" value="ECO:0007669"/>
    <property type="project" value="UniProtKB-UniRule"/>
</dbReference>
<gene>
    <name evidence="13 17" type="primary">pgk</name>
    <name evidence="17" type="ORF">CKJ66_16285</name>
</gene>
<dbReference type="PROSITE" id="PS00111">
    <property type="entry name" value="PGLYCERATE_KINASE"/>
    <property type="match status" value="1"/>
</dbReference>
<reference evidence="17 18" key="1">
    <citation type="submission" date="2017-08" db="EMBL/GenBank/DDBJ databases">
        <title>Phylogenetic analysis of Mycobacterium avium complex whole genomes.</title>
        <authorList>
            <person name="Caverly L.J."/>
            <person name="Spilker T."/>
            <person name="Lipuma J."/>
        </authorList>
    </citation>
    <scope>NUCLEOTIDE SEQUENCE [LARGE SCALE GENOMIC DNA]</scope>
    <source>
        <strain evidence="17 18">FLAC0165</strain>
    </source>
</reference>
<dbReference type="CDD" id="cd00318">
    <property type="entry name" value="Phosphoglycerate_kinase"/>
    <property type="match status" value="1"/>
</dbReference>
<dbReference type="Gene3D" id="3.40.50.1260">
    <property type="entry name" value="Phosphoglycerate kinase, N-terminal domain"/>
    <property type="match status" value="2"/>
</dbReference>
<evidence type="ECO:0000313" key="17">
    <source>
        <dbReference type="EMBL" id="PBA25708.1"/>
    </source>
</evidence>
<evidence type="ECO:0000256" key="15">
    <source>
        <dbReference type="PIRSR" id="PIRSR000724-2"/>
    </source>
</evidence>
<feature type="binding site" evidence="14">
    <location>
        <position position="165"/>
    </location>
    <ligand>
        <name>(2R)-3-phosphoglycerate</name>
        <dbReference type="ChEBI" id="CHEBI:58272"/>
    </ligand>
</feature>
<evidence type="ECO:0000256" key="12">
    <source>
        <dbReference type="ARBA" id="ARBA00023152"/>
    </source>
</evidence>
<comment type="pathway">
    <text evidence="2 13">Carbohydrate degradation; glycolysis; pyruvate from D-glyceraldehyde 3-phosphate: step 2/5.</text>
</comment>
<dbReference type="SUPFAM" id="SSF53748">
    <property type="entry name" value="Phosphoglycerate kinase"/>
    <property type="match status" value="1"/>
</dbReference>
<evidence type="ECO:0000256" key="16">
    <source>
        <dbReference type="RuleBase" id="RU000532"/>
    </source>
</evidence>
<evidence type="ECO:0000256" key="2">
    <source>
        <dbReference type="ARBA" id="ARBA00004838"/>
    </source>
</evidence>
<feature type="binding site" evidence="13">
    <location>
        <position position="43"/>
    </location>
    <ligand>
        <name>substrate</name>
    </ligand>
</feature>
<comment type="similarity">
    <text evidence="3 13 16">Belongs to the phosphoglycerate kinase family.</text>
</comment>
<keyword evidence="10 13" id="KW-0418">Kinase</keyword>
<feature type="binding site" evidence="13 15">
    <location>
        <position position="303"/>
    </location>
    <ligand>
        <name>ATP</name>
        <dbReference type="ChEBI" id="CHEBI:30616"/>
    </ligand>
</feature>
<accession>A0A2A2ZGZ8</accession>
<feature type="binding site" evidence="14">
    <location>
        <position position="125"/>
    </location>
    <ligand>
        <name>(2R)-3-phosphoglycerate</name>
        <dbReference type="ChEBI" id="CHEBI:58272"/>
    </ligand>
</feature>
<dbReference type="PANTHER" id="PTHR11406:SF23">
    <property type="entry name" value="PHOSPHOGLYCERATE KINASE 1, CHLOROPLASTIC-RELATED"/>
    <property type="match status" value="1"/>
</dbReference>
<dbReference type="InterPro" id="IPR036043">
    <property type="entry name" value="Phosphoglycerate_kinase_sf"/>
</dbReference>
<dbReference type="GO" id="GO:0043531">
    <property type="term" value="F:ADP binding"/>
    <property type="evidence" value="ECO:0007669"/>
    <property type="project" value="TreeGrafter"/>
</dbReference>
<dbReference type="UniPathway" id="UPA00109">
    <property type="reaction ID" value="UER00185"/>
</dbReference>
<feature type="binding site" evidence="13">
    <location>
        <position position="165"/>
    </location>
    <ligand>
        <name>substrate</name>
    </ligand>
</feature>
<dbReference type="PIRSF" id="PIRSF000724">
    <property type="entry name" value="Pgk"/>
    <property type="match status" value="1"/>
</dbReference>
<feature type="binding site" evidence="13 14">
    <location>
        <begin position="66"/>
        <end position="69"/>
    </location>
    <ligand>
        <name>substrate</name>
    </ligand>
</feature>
<evidence type="ECO:0000256" key="7">
    <source>
        <dbReference type="ARBA" id="ARBA00022490"/>
    </source>
</evidence>
<feature type="binding site" evidence="13">
    <location>
        <position position="125"/>
    </location>
    <ligand>
        <name>substrate</name>
    </ligand>
</feature>
<sequence length="415" mass="42427">MAVHNLKDLLAEGVSGRGVLVRSDLNVPLDSDGEQGRITDPGRITASVPTLSALVEAGAKVVVAAHLGRPKNGPDPALSLAPVAAALGEQLGRHVQLASDVVGTDALARAEGLTDGDVLLLENIRFDARETSKDDAERLALARQLAELVGSTGAFVSDGFGVVHRKQASVYDVATLLPHYAGTLVAEEIAVLEQLTGSTKRPYAVVLGGSKVSDKLGVIESLATKADSIVIGGGMCFTFLAAQGFSVGKSLLETEMVDTCRRLLDTYVDVLRLPVDIVAADRFAADAAPQTVPADAIPDDLMGLDIGPGSVKRFTALLSNAETIFWNGPMGVFEFPAFAAGTKGLAEAIAAATGKGAFSVVGGGDSAAAVRALGIPESGFSHISTGGGASLEYLEGKALPGIEVLGRPQPTGGAA</sequence>
<dbReference type="GO" id="GO:0005829">
    <property type="term" value="C:cytosol"/>
    <property type="evidence" value="ECO:0007669"/>
    <property type="project" value="TreeGrafter"/>
</dbReference>
<dbReference type="EC" id="2.7.2.3" evidence="5 13"/>
<dbReference type="PANTHER" id="PTHR11406">
    <property type="entry name" value="PHOSPHOGLYCERATE KINASE"/>
    <property type="match status" value="1"/>
</dbReference>
<comment type="subcellular location">
    <subcellularLocation>
        <location evidence="13">Cytoplasm</location>
    </subcellularLocation>
</comment>
<dbReference type="Proteomes" id="UP000217768">
    <property type="component" value="Unassembled WGS sequence"/>
</dbReference>
<name>A0A2A2ZGZ8_MYCAV</name>
<dbReference type="HAMAP" id="MF_00145">
    <property type="entry name" value="Phosphoglyc_kinase"/>
    <property type="match status" value="1"/>
</dbReference>
<dbReference type="GO" id="GO:0006094">
    <property type="term" value="P:gluconeogenesis"/>
    <property type="evidence" value="ECO:0007669"/>
    <property type="project" value="TreeGrafter"/>
</dbReference>
<dbReference type="FunFam" id="3.40.50.1260:FF:000006">
    <property type="entry name" value="Phosphoglycerate kinase"/>
    <property type="match status" value="1"/>
</dbReference>
<organism evidence="17 18">
    <name type="scientific">Mycobacterium avium</name>
    <dbReference type="NCBI Taxonomy" id="1764"/>
    <lineage>
        <taxon>Bacteria</taxon>
        <taxon>Bacillati</taxon>
        <taxon>Actinomycetota</taxon>
        <taxon>Actinomycetes</taxon>
        <taxon>Mycobacteriales</taxon>
        <taxon>Mycobacteriaceae</taxon>
        <taxon>Mycobacterium</taxon>
        <taxon>Mycobacterium avium complex (MAC)</taxon>
    </lineage>
</organism>
<evidence type="ECO:0000256" key="3">
    <source>
        <dbReference type="ARBA" id="ARBA00008982"/>
    </source>
</evidence>
<dbReference type="RefSeq" id="WP_033718255.1">
    <property type="nucleotide sequence ID" value="NZ_JAAILH010000021.1"/>
</dbReference>
<feature type="binding site" evidence="13 15">
    <location>
        <position position="334"/>
    </location>
    <ligand>
        <name>ATP</name>
        <dbReference type="ChEBI" id="CHEBI:30616"/>
    </ligand>
</feature>
<evidence type="ECO:0000313" key="18">
    <source>
        <dbReference type="Proteomes" id="UP000217768"/>
    </source>
</evidence>
<evidence type="ECO:0000256" key="14">
    <source>
        <dbReference type="PIRSR" id="PIRSR000724-1"/>
    </source>
</evidence>
<feature type="binding site" evidence="13 15">
    <location>
        <position position="215"/>
    </location>
    <ligand>
        <name>ATP</name>
        <dbReference type="ChEBI" id="CHEBI:30616"/>
    </ligand>
</feature>
<evidence type="ECO:0000256" key="1">
    <source>
        <dbReference type="ARBA" id="ARBA00000642"/>
    </source>
</evidence>
<dbReference type="OrthoDB" id="9808460at2"/>
<evidence type="ECO:0000256" key="8">
    <source>
        <dbReference type="ARBA" id="ARBA00022679"/>
    </source>
</evidence>
<evidence type="ECO:0000256" key="13">
    <source>
        <dbReference type="HAMAP-Rule" id="MF_00145"/>
    </source>
</evidence>
<comment type="caution">
    <text evidence="17">The sequence shown here is derived from an EMBL/GenBank/DDBJ whole genome shotgun (WGS) entry which is preliminary data.</text>
</comment>
<comment type="catalytic activity">
    <reaction evidence="1 13 16">
        <text>(2R)-3-phosphoglycerate + ATP = (2R)-3-phospho-glyceroyl phosphate + ADP</text>
        <dbReference type="Rhea" id="RHEA:14801"/>
        <dbReference type="ChEBI" id="CHEBI:30616"/>
        <dbReference type="ChEBI" id="CHEBI:57604"/>
        <dbReference type="ChEBI" id="CHEBI:58272"/>
        <dbReference type="ChEBI" id="CHEBI:456216"/>
        <dbReference type="EC" id="2.7.2.3"/>
    </reaction>
</comment>
<feature type="binding site" evidence="13 14">
    <location>
        <begin position="24"/>
        <end position="26"/>
    </location>
    <ligand>
        <name>substrate</name>
    </ligand>
</feature>
<dbReference type="InterPro" id="IPR015824">
    <property type="entry name" value="Phosphoglycerate_kinase_N"/>
</dbReference>
<keyword evidence="7 13" id="KW-0963">Cytoplasm</keyword>
<dbReference type="Pfam" id="PF00162">
    <property type="entry name" value="PGK"/>
    <property type="match status" value="1"/>
</dbReference>
<evidence type="ECO:0000256" key="5">
    <source>
        <dbReference type="ARBA" id="ARBA00013061"/>
    </source>
</evidence>
<keyword evidence="8 13" id="KW-0808">Transferase</keyword>
<evidence type="ECO:0000256" key="6">
    <source>
        <dbReference type="ARBA" id="ARBA00016471"/>
    </source>
</evidence>
<dbReference type="EMBL" id="NSFD01000041">
    <property type="protein sequence ID" value="PBA25708.1"/>
    <property type="molecule type" value="Genomic_DNA"/>
</dbReference>
<keyword evidence="9 13" id="KW-0547">Nucleotide-binding</keyword>
<evidence type="ECO:0000256" key="10">
    <source>
        <dbReference type="ARBA" id="ARBA00022777"/>
    </source>
</evidence>
<proteinExistence type="inferred from homology"/>
<dbReference type="AlphaFoldDB" id="A0A2A2ZGZ8"/>
<dbReference type="InterPro" id="IPR015911">
    <property type="entry name" value="Phosphoglycerate_kinase_CS"/>
</dbReference>
<comment type="subunit">
    <text evidence="4 13">Monomer.</text>
</comment>
<evidence type="ECO:0000256" key="9">
    <source>
        <dbReference type="ARBA" id="ARBA00022741"/>
    </source>
</evidence>
<keyword evidence="12 13" id="KW-0324">Glycolysis</keyword>
<dbReference type="GO" id="GO:0005524">
    <property type="term" value="F:ATP binding"/>
    <property type="evidence" value="ECO:0007669"/>
    <property type="project" value="UniProtKB-KW"/>
</dbReference>
<dbReference type="GO" id="GO:0006096">
    <property type="term" value="P:glycolytic process"/>
    <property type="evidence" value="ECO:0007669"/>
    <property type="project" value="UniProtKB-UniRule"/>
</dbReference>
<feature type="binding site" evidence="13 15">
    <location>
        <begin position="363"/>
        <end position="366"/>
    </location>
    <ligand>
        <name>ATP</name>
        <dbReference type="ChEBI" id="CHEBI:30616"/>
    </ligand>
</feature>
<protein>
    <recommendedName>
        <fullName evidence="6 13">Phosphoglycerate kinase</fullName>
        <ecNumber evidence="5 13">2.7.2.3</ecNumber>
    </recommendedName>
</protein>
<evidence type="ECO:0000256" key="11">
    <source>
        <dbReference type="ARBA" id="ARBA00022840"/>
    </source>
</evidence>
<keyword evidence="11 13" id="KW-0067">ATP-binding</keyword>
<evidence type="ECO:0000256" key="4">
    <source>
        <dbReference type="ARBA" id="ARBA00011245"/>
    </source>
</evidence>
<feature type="binding site" evidence="14">
    <location>
        <position position="43"/>
    </location>
    <ligand>
        <name>(2R)-3-phosphoglycerate</name>
        <dbReference type="ChEBI" id="CHEBI:58272"/>
    </ligand>
</feature>
<dbReference type="InterPro" id="IPR001576">
    <property type="entry name" value="Phosphoglycerate_kinase"/>
</dbReference>
<dbReference type="PRINTS" id="PR00477">
    <property type="entry name" value="PHGLYCKINASE"/>
</dbReference>
<dbReference type="FunFam" id="3.40.50.1260:FF:000031">
    <property type="entry name" value="Phosphoglycerate kinase 1"/>
    <property type="match status" value="1"/>
</dbReference>